<dbReference type="CDD" id="cd22160">
    <property type="entry name" value="F-box_AtFBL13-like"/>
    <property type="match status" value="1"/>
</dbReference>
<organism evidence="2 3">
    <name type="scientific">Crotalaria pallida</name>
    <name type="common">Smooth rattlebox</name>
    <name type="synonym">Crotalaria striata</name>
    <dbReference type="NCBI Taxonomy" id="3830"/>
    <lineage>
        <taxon>Eukaryota</taxon>
        <taxon>Viridiplantae</taxon>
        <taxon>Streptophyta</taxon>
        <taxon>Embryophyta</taxon>
        <taxon>Tracheophyta</taxon>
        <taxon>Spermatophyta</taxon>
        <taxon>Magnoliopsida</taxon>
        <taxon>eudicotyledons</taxon>
        <taxon>Gunneridae</taxon>
        <taxon>Pentapetalae</taxon>
        <taxon>rosids</taxon>
        <taxon>fabids</taxon>
        <taxon>Fabales</taxon>
        <taxon>Fabaceae</taxon>
        <taxon>Papilionoideae</taxon>
        <taxon>50 kb inversion clade</taxon>
        <taxon>genistoids sensu lato</taxon>
        <taxon>core genistoids</taxon>
        <taxon>Crotalarieae</taxon>
        <taxon>Crotalaria</taxon>
    </lineage>
</organism>
<dbReference type="InterPro" id="IPR001810">
    <property type="entry name" value="F-box_dom"/>
</dbReference>
<dbReference type="EMBL" id="JAYWIO010000008">
    <property type="protein sequence ID" value="KAK7244068.1"/>
    <property type="molecule type" value="Genomic_DNA"/>
</dbReference>
<protein>
    <recommendedName>
        <fullName evidence="1">F-box domain-containing protein</fullName>
    </recommendedName>
</protein>
<dbReference type="SUPFAM" id="SSF81383">
    <property type="entry name" value="F-box domain"/>
    <property type="match status" value="1"/>
</dbReference>
<name>A0AAN9HST1_CROPI</name>
<dbReference type="InterPro" id="IPR053781">
    <property type="entry name" value="F-box_AtFBL13-like"/>
</dbReference>
<keyword evidence="3" id="KW-1185">Reference proteome</keyword>
<evidence type="ECO:0000313" key="3">
    <source>
        <dbReference type="Proteomes" id="UP001372338"/>
    </source>
</evidence>
<gene>
    <name evidence="2" type="ORF">RIF29_38886</name>
</gene>
<feature type="domain" description="F-box" evidence="1">
    <location>
        <begin position="31"/>
        <end position="63"/>
    </location>
</feature>
<dbReference type="Proteomes" id="UP001372338">
    <property type="component" value="Unassembled WGS sequence"/>
</dbReference>
<comment type="caution">
    <text evidence="2">The sequence shown here is derived from an EMBL/GenBank/DDBJ whole genome shotgun (WGS) entry which is preliminary data.</text>
</comment>
<reference evidence="2 3" key="1">
    <citation type="submission" date="2024-01" db="EMBL/GenBank/DDBJ databases">
        <title>The genomes of 5 underutilized Papilionoideae crops provide insights into root nodulation and disease resistanc.</title>
        <authorList>
            <person name="Yuan L."/>
        </authorList>
    </citation>
    <scope>NUCLEOTIDE SEQUENCE [LARGE SCALE GENOMIC DNA]</scope>
    <source>
        <strain evidence="2">ZHUSHIDOU_FW_LH</strain>
        <tissue evidence="2">Leaf</tissue>
    </source>
</reference>
<evidence type="ECO:0000313" key="2">
    <source>
        <dbReference type="EMBL" id="KAK7244068.1"/>
    </source>
</evidence>
<dbReference type="Pfam" id="PF00646">
    <property type="entry name" value="F-box"/>
    <property type="match status" value="1"/>
</dbReference>
<evidence type="ECO:0000259" key="1">
    <source>
        <dbReference type="Pfam" id="PF00646"/>
    </source>
</evidence>
<dbReference type="Gene3D" id="1.20.1280.50">
    <property type="match status" value="1"/>
</dbReference>
<dbReference type="InterPro" id="IPR036047">
    <property type="entry name" value="F-box-like_dom_sf"/>
</dbReference>
<dbReference type="PANTHER" id="PTHR32212:SF234">
    <property type="entry name" value="F-BOX_LRR-REPEAT PROTEIN 13-LIKE"/>
    <property type="match status" value="1"/>
</dbReference>
<dbReference type="AlphaFoldDB" id="A0AAN9HST1"/>
<accession>A0AAN9HST1</accession>
<dbReference type="PANTHER" id="PTHR32212">
    <property type="entry name" value="CYCLIN-LIKE F-BOX"/>
    <property type="match status" value="1"/>
</dbReference>
<proteinExistence type="predicted"/>
<sequence length="227" mass="26470">MQQIICRDFVSNMDSGPKRLKANDGEGKFRKLPEPLIIHILSFLSTKAAARTSVLSKKWRYRWTCITKLVLDDEELVLEMTSCAILVPETYVYFGQLKFLKLSHITFTLDSSSNSGSLRLSFPVLKRFETERCTWSIEKGIIFEAPLLETVDIYQNKYESYEPGKCTFKFLSTCLKEFTYYDHVTQDILLLDPSLFHNASADISFFNFWDKDVENRKYDVLLLKQFC</sequence>